<gene>
    <name evidence="19" type="primary">SFSWAP</name>
</gene>
<dbReference type="Gene3D" id="1.10.10.790">
    <property type="entry name" value="Surp module"/>
    <property type="match status" value="2"/>
</dbReference>
<keyword evidence="7" id="KW-0007">Acetylation</keyword>
<evidence type="ECO:0000256" key="7">
    <source>
        <dbReference type="ARBA" id="ARBA00022990"/>
    </source>
</evidence>
<feature type="region of interest" description="Disordered" evidence="17">
    <location>
        <begin position="1"/>
        <end position="21"/>
    </location>
</feature>
<feature type="region of interest" description="Disordered" evidence="17">
    <location>
        <begin position="584"/>
        <end position="608"/>
    </location>
</feature>
<dbReference type="STRING" id="64144.ENSATEP00000030476"/>
<feature type="coiled-coil region" evidence="16">
    <location>
        <begin position="613"/>
        <end position="655"/>
    </location>
</feature>
<reference evidence="19" key="3">
    <citation type="submission" date="2025-09" db="UniProtKB">
        <authorList>
            <consortium name="Ensembl"/>
        </authorList>
    </citation>
    <scope>IDENTIFICATION</scope>
</reference>
<proteinExistence type="predicted"/>
<organism evidence="19 20">
    <name type="scientific">Anabas testudineus</name>
    <name type="common">Climbing perch</name>
    <name type="synonym">Anthias testudineus</name>
    <dbReference type="NCBI Taxonomy" id="64144"/>
    <lineage>
        <taxon>Eukaryota</taxon>
        <taxon>Metazoa</taxon>
        <taxon>Chordata</taxon>
        <taxon>Craniata</taxon>
        <taxon>Vertebrata</taxon>
        <taxon>Euteleostomi</taxon>
        <taxon>Actinopterygii</taxon>
        <taxon>Neopterygii</taxon>
        <taxon>Teleostei</taxon>
        <taxon>Neoteleostei</taxon>
        <taxon>Acanthomorphata</taxon>
        <taxon>Anabantaria</taxon>
        <taxon>Anabantiformes</taxon>
        <taxon>Anabantoidei</taxon>
        <taxon>Anabantidae</taxon>
        <taxon>Anabas</taxon>
    </lineage>
</organism>
<evidence type="ECO:0000256" key="13">
    <source>
        <dbReference type="ARBA" id="ARBA00068355"/>
    </source>
</evidence>
<dbReference type="Pfam" id="PF01805">
    <property type="entry name" value="Surp"/>
    <property type="match status" value="2"/>
</dbReference>
<keyword evidence="11" id="KW-0508">mRNA splicing</keyword>
<dbReference type="SUPFAM" id="SSF109905">
    <property type="entry name" value="Surp module (SWAP domain)"/>
    <property type="match status" value="2"/>
</dbReference>
<evidence type="ECO:0000256" key="12">
    <source>
        <dbReference type="ARBA" id="ARBA00023242"/>
    </source>
</evidence>
<evidence type="ECO:0000256" key="9">
    <source>
        <dbReference type="ARBA" id="ARBA00023054"/>
    </source>
</evidence>
<keyword evidence="10" id="KW-0804">Transcription</keyword>
<dbReference type="GeneTree" id="ENSGT00940000153892"/>
<dbReference type="PANTHER" id="PTHR13161">
    <property type="entry name" value="SPLICING FACTOR SUPPRESSOR OF WHITE APRICOT"/>
    <property type="match status" value="1"/>
</dbReference>
<evidence type="ECO:0000256" key="5">
    <source>
        <dbReference type="ARBA" id="ARBA00022737"/>
    </source>
</evidence>
<keyword evidence="3" id="KW-0597">Phosphoprotein</keyword>
<sequence>MYRRGAAKKDHNNKPTKKDESDSDKYADLLVFGYACKLFRDDEKALYHEHGKHLIPWMGDKSIMIDRYDGRGHLHDLSEYDSGSWNTSYQLSEEEARIEALCDEERYLALHTDLLEEEARQEEEYKRLSEALADEGTYNAVAFKYSADYYDPSQPTEEEDANKESQEAEPEENEEPFVAPPGLAIPPDVELPATIKTHNIIERTANFVCQQGAQFEIVLKAKQSGNSQFDFLRFDHYLNPYYKHILRAMKEGRYNLVSAKKQEQSQESQSDDSDEDGDGSYLHPSLFAPKKSSRLEELVKPLKVMDPDHPLAALVRKARQERNGTAVVAAKPDETTDPATPSTPAQYSSDPIYYRYYMLPDGTFCLAPPPSGIDASSYYNNMPSAVMAAPPSSSGALSNLGTTPTPPEAVTMTPPDTATSQITGSAASASVPETSSKVEAQVSTPAAPAIIPPPPDIQPVIDKLAEYVARNGLKFEASVRAKNDPRFDFLQSWHQYNTYYEFKKNYFMQKEGKVFSEVFRLSGIGNDGDELQSDNSVTESKLTKASFAPISFAIKAKENDMLPLEKNRVRLDDDSDEDKEGLEAVMGGVDVVNKEPPPVSAPEEKKPSLTLEELEAKQAKQKLEDRLAAAAREKLAQASKESKEKQLQAERKRKAALFLQTLRSPFAGEPEAKRVELDSSAQLEVGEWLIKFKITIESVFSKFETLLCHSGQELRWCNCSNAIMRMDAFNSSTIRFLKISNDLIFTLQNILARRSQLY</sequence>
<dbReference type="SMART" id="SM00648">
    <property type="entry name" value="SWAP"/>
    <property type="match status" value="2"/>
</dbReference>
<dbReference type="InterPro" id="IPR019147">
    <property type="entry name" value="SWAP_N_domain"/>
</dbReference>
<keyword evidence="2" id="KW-0678">Repressor</keyword>
<feature type="domain" description="SURP motif" evidence="18">
    <location>
        <begin position="460"/>
        <end position="500"/>
    </location>
</feature>
<evidence type="ECO:0000256" key="10">
    <source>
        <dbReference type="ARBA" id="ARBA00023163"/>
    </source>
</evidence>
<evidence type="ECO:0000256" key="6">
    <source>
        <dbReference type="ARBA" id="ARBA00022884"/>
    </source>
</evidence>
<evidence type="ECO:0000256" key="17">
    <source>
        <dbReference type="SAM" id="MobiDB-lite"/>
    </source>
</evidence>
<evidence type="ECO:0000313" key="20">
    <source>
        <dbReference type="Proteomes" id="UP000265040"/>
    </source>
</evidence>
<evidence type="ECO:0000256" key="8">
    <source>
        <dbReference type="ARBA" id="ARBA00023015"/>
    </source>
</evidence>
<keyword evidence="20" id="KW-1185">Reference proteome</keyword>
<dbReference type="FunFam" id="1.10.10.790:FF:000003">
    <property type="entry name" value="Splicing factor, suppressor of white-apricot homolog"/>
    <property type="match status" value="1"/>
</dbReference>
<dbReference type="Ensembl" id="ENSATET00000030938.3">
    <property type="protein sequence ID" value="ENSATEP00000030476.2"/>
    <property type="gene ID" value="ENSATEG00000021053.3"/>
</dbReference>
<dbReference type="GO" id="GO:0003723">
    <property type="term" value="F:RNA binding"/>
    <property type="evidence" value="ECO:0007669"/>
    <property type="project" value="UniProtKB-KW"/>
</dbReference>
<reference evidence="19" key="1">
    <citation type="submission" date="2021-04" db="EMBL/GenBank/DDBJ databases">
        <authorList>
            <consortium name="Wellcome Sanger Institute Data Sharing"/>
        </authorList>
    </citation>
    <scope>NUCLEOTIDE SEQUENCE [LARGE SCALE GENOMIC DNA]</scope>
</reference>
<feature type="region of interest" description="Disordered" evidence="17">
    <location>
        <begin position="151"/>
        <end position="182"/>
    </location>
</feature>
<evidence type="ECO:0000313" key="19">
    <source>
        <dbReference type="Ensembl" id="ENSATEP00000030476.2"/>
    </source>
</evidence>
<evidence type="ECO:0000256" key="11">
    <source>
        <dbReference type="ARBA" id="ARBA00023187"/>
    </source>
</evidence>
<feature type="domain" description="SURP motif" evidence="18">
    <location>
        <begin position="200"/>
        <end position="242"/>
    </location>
</feature>
<evidence type="ECO:0000256" key="16">
    <source>
        <dbReference type="SAM" id="Coils"/>
    </source>
</evidence>
<feature type="compositionally biased region" description="Acidic residues" evidence="17">
    <location>
        <begin position="269"/>
        <end position="278"/>
    </location>
</feature>
<dbReference type="Proteomes" id="UP000265040">
    <property type="component" value="Chromosome 22"/>
</dbReference>
<evidence type="ECO:0000259" key="18">
    <source>
        <dbReference type="PROSITE" id="PS50128"/>
    </source>
</evidence>
<keyword evidence="12" id="KW-0539">Nucleus</keyword>
<dbReference type="InterPro" id="IPR040397">
    <property type="entry name" value="SWAP"/>
</dbReference>
<protein>
    <recommendedName>
        <fullName evidence="13">Splicing factor, suppressor of white-apricot homolog</fullName>
    </recommendedName>
    <alternativeName>
        <fullName evidence="15">Splicing factor, arginine/serine-rich 8</fullName>
    </alternativeName>
    <alternativeName>
        <fullName evidence="14">Suppressor of white apricot protein homolog</fullName>
    </alternativeName>
</protein>
<dbReference type="AlphaFoldDB" id="A0A3Q1KA22"/>
<dbReference type="SMART" id="SM01141">
    <property type="entry name" value="DRY_EERY"/>
    <property type="match status" value="1"/>
</dbReference>
<dbReference type="GO" id="GO:0000395">
    <property type="term" value="P:mRNA 5'-splice site recognition"/>
    <property type="evidence" value="ECO:0007669"/>
    <property type="project" value="TreeGrafter"/>
</dbReference>
<keyword evidence="4" id="KW-0507">mRNA processing</keyword>
<dbReference type="PANTHER" id="PTHR13161:SF15">
    <property type="entry name" value="SPLICING FACTOR, SUPPRESSOR OF WHITE-APRICOT HOMOLOG"/>
    <property type="match status" value="1"/>
</dbReference>
<feature type="compositionally biased region" description="Basic and acidic residues" evidence="17">
    <location>
        <begin position="7"/>
        <end position="21"/>
    </location>
</feature>
<feature type="compositionally biased region" description="Acidic residues" evidence="17">
    <location>
        <begin position="156"/>
        <end position="175"/>
    </location>
</feature>
<evidence type="ECO:0000256" key="1">
    <source>
        <dbReference type="ARBA" id="ARBA00004123"/>
    </source>
</evidence>
<reference evidence="19" key="2">
    <citation type="submission" date="2025-08" db="UniProtKB">
        <authorList>
            <consortium name="Ensembl"/>
        </authorList>
    </citation>
    <scope>IDENTIFICATION</scope>
</reference>
<name>A0A3Q1KA22_ANATE</name>
<evidence type="ECO:0000256" key="2">
    <source>
        <dbReference type="ARBA" id="ARBA00022491"/>
    </source>
</evidence>
<keyword evidence="9 16" id="KW-0175">Coiled coil</keyword>
<accession>A0A3Q1KA22</accession>
<keyword evidence="6" id="KW-0694">RNA-binding</keyword>
<dbReference type="PROSITE" id="PS50128">
    <property type="entry name" value="SURP"/>
    <property type="match status" value="2"/>
</dbReference>
<keyword evidence="8" id="KW-0805">Transcription regulation</keyword>
<dbReference type="FunFam" id="1.10.10.790:FF:000014">
    <property type="entry name" value="Splicing factor SWAP"/>
    <property type="match status" value="1"/>
</dbReference>
<dbReference type="InterPro" id="IPR035967">
    <property type="entry name" value="SWAP/Surp_sf"/>
</dbReference>
<evidence type="ECO:0000256" key="15">
    <source>
        <dbReference type="ARBA" id="ARBA00079562"/>
    </source>
</evidence>
<dbReference type="InterPro" id="IPR000061">
    <property type="entry name" value="Surp"/>
</dbReference>
<dbReference type="GO" id="GO:0005634">
    <property type="term" value="C:nucleus"/>
    <property type="evidence" value="ECO:0007669"/>
    <property type="project" value="UniProtKB-SubCell"/>
</dbReference>
<dbReference type="Pfam" id="PF09750">
    <property type="entry name" value="DRY_EERY"/>
    <property type="match status" value="1"/>
</dbReference>
<feature type="region of interest" description="Disordered" evidence="17">
    <location>
        <begin position="258"/>
        <end position="286"/>
    </location>
</feature>
<evidence type="ECO:0000256" key="14">
    <source>
        <dbReference type="ARBA" id="ARBA00078360"/>
    </source>
</evidence>
<keyword evidence="5" id="KW-0677">Repeat</keyword>
<comment type="subcellular location">
    <subcellularLocation>
        <location evidence="1">Nucleus</location>
    </subcellularLocation>
</comment>
<evidence type="ECO:0000256" key="4">
    <source>
        <dbReference type="ARBA" id="ARBA00022664"/>
    </source>
</evidence>
<evidence type="ECO:0000256" key="3">
    <source>
        <dbReference type="ARBA" id="ARBA00022553"/>
    </source>
</evidence>